<feature type="chain" id="PRO_5014329793" evidence="2">
    <location>
        <begin position="19"/>
        <end position="623"/>
    </location>
</feature>
<evidence type="ECO:0000256" key="1">
    <source>
        <dbReference type="SAM" id="MobiDB-lite"/>
    </source>
</evidence>
<comment type="caution">
    <text evidence="3">The sequence shown here is derived from an EMBL/GenBank/DDBJ whole genome shotgun (WGS) entry which is preliminary data.</text>
</comment>
<feature type="region of interest" description="Disordered" evidence="1">
    <location>
        <begin position="62"/>
        <end position="85"/>
    </location>
</feature>
<evidence type="ECO:0000313" key="4">
    <source>
        <dbReference type="Proteomes" id="UP000236333"/>
    </source>
</evidence>
<name>A0A2J7ZSC5_9CHLO</name>
<dbReference type="OrthoDB" id="428346at2759"/>
<dbReference type="AlphaFoldDB" id="A0A2J7ZSC5"/>
<feature type="compositionally biased region" description="Basic residues" evidence="1">
    <location>
        <begin position="65"/>
        <end position="75"/>
    </location>
</feature>
<feature type="compositionally biased region" description="Low complexity" evidence="1">
    <location>
        <begin position="76"/>
        <end position="85"/>
    </location>
</feature>
<protein>
    <submittedName>
        <fullName evidence="3">Uncharacterized protein</fullName>
    </submittedName>
</protein>
<sequence>MWTALCALLMLAGSLARAASPEFPLPASAAVCPSFARYIRLHRAALGTLGTGPLPLGSFPDGRRFARRGHHHHQQQHGSSSSTHLLHPRRRRVLAGLAAGAGMPQPRARARWLVTADPDGLADRLVNAVSSFYFALLTDRVLCIQPAHAGQPGLEAAFSAPSIDWTCRGAPAPLPGPVAAWNPTEDDAWMDPHFEVYTTFVRSHLNTVGPHNATTIELRMHRGISVALFQACFPLPASAAVCPSFARYIRLHRAALGTLGTGPLPLGSFPDGRRFARRGHHHHQQQHGSSSSTHLLHPRRRRVLAGLAAGAGMPQPRARARWLVTADPDGLADRLVNAVSSFYFALLTDRVLCIQPAHAGQPGLEAAFSAPSIDWTCRGAPAPLPGPVAAWNPTEDDAWMDPHFEVYTTFVRSHLNTVGPHNATTIELRMHRGISNQHHRAQMERMGLRPDTAFGCAVQFLFGLGAETRALAEADPGLHGVMVDEGAIKIGIQVRLGDAHILAQLEKNGETELDEKSRGIISGFLQFGSRLLALNQTAVQFYQNVTAAGLRATALEHWYFSRCHQHVITGHSGMGRTAAFAGLRPGPGLFSMEVADGTRMAGRGCEVGDADRPFDVYNTWSGV</sequence>
<evidence type="ECO:0000256" key="2">
    <source>
        <dbReference type="SAM" id="SignalP"/>
    </source>
</evidence>
<organism evidence="3 4">
    <name type="scientific">Tetrabaena socialis</name>
    <dbReference type="NCBI Taxonomy" id="47790"/>
    <lineage>
        <taxon>Eukaryota</taxon>
        <taxon>Viridiplantae</taxon>
        <taxon>Chlorophyta</taxon>
        <taxon>core chlorophytes</taxon>
        <taxon>Chlorophyceae</taxon>
        <taxon>CS clade</taxon>
        <taxon>Chlamydomonadales</taxon>
        <taxon>Tetrabaenaceae</taxon>
        <taxon>Tetrabaena</taxon>
    </lineage>
</organism>
<reference evidence="3 4" key="1">
    <citation type="journal article" date="2017" name="Mol. Biol. Evol.">
        <title>The 4-celled Tetrabaena socialis nuclear genome reveals the essential components for genetic control of cell number at the origin of multicellularity in the volvocine lineage.</title>
        <authorList>
            <person name="Featherston J."/>
            <person name="Arakaki Y."/>
            <person name="Hanschen E.R."/>
            <person name="Ferris P.J."/>
            <person name="Michod R.E."/>
            <person name="Olson B.J.S.C."/>
            <person name="Nozaki H."/>
            <person name="Durand P.M."/>
        </authorList>
    </citation>
    <scope>NUCLEOTIDE SEQUENCE [LARGE SCALE GENOMIC DNA]</scope>
    <source>
        <strain evidence="3 4">NIES-571</strain>
    </source>
</reference>
<dbReference type="Proteomes" id="UP000236333">
    <property type="component" value="Unassembled WGS sequence"/>
</dbReference>
<feature type="signal peptide" evidence="2">
    <location>
        <begin position="1"/>
        <end position="18"/>
    </location>
</feature>
<dbReference type="EMBL" id="PGGS01000538">
    <property type="protein sequence ID" value="PNH03174.1"/>
    <property type="molecule type" value="Genomic_DNA"/>
</dbReference>
<keyword evidence="4" id="KW-1185">Reference proteome</keyword>
<evidence type="ECO:0000313" key="3">
    <source>
        <dbReference type="EMBL" id="PNH03174.1"/>
    </source>
</evidence>
<accession>A0A2J7ZSC5</accession>
<proteinExistence type="predicted"/>
<gene>
    <name evidence="3" type="ORF">TSOC_010775</name>
</gene>
<keyword evidence="2" id="KW-0732">Signal</keyword>